<dbReference type="FunFam" id="3.30.70.330:FF:000116">
    <property type="entry name" value="Putative ribonucleoprotein PTB-binding 1"/>
    <property type="match status" value="1"/>
</dbReference>
<gene>
    <name evidence="16" type="ORF">NDU88_002459</name>
</gene>
<dbReference type="GO" id="GO:0005634">
    <property type="term" value="C:nucleus"/>
    <property type="evidence" value="ECO:0007669"/>
    <property type="project" value="UniProtKB-SubCell"/>
</dbReference>
<feature type="compositionally biased region" description="Polar residues" evidence="14">
    <location>
        <begin position="519"/>
        <end position="531"/>
    </location>
</feature>
<evidence type="ECO:0000313" key="17">
    <source>
        <dbReference type="Proteomes" id="UP001066276"/>
    </source>
</evidence>
<keyword evidence="5" id="KW-0677">Repeat</keyword>
<protein>
    <recommendedName>
        <fullName evidence="11">Ribonucleoprotein PTB-binding 1</fullName>
    </recommendedName>
    <alternativeName>
        <fullName evidence="12">Protein raver-1</fullName>
    </alternativeName>
</protein>
<evidence type="ECO:0000256" key="13">
    <source>
        <dbReference type="PROSITE-ProRule" id="PRU00176"/>
    </source>
</evidence>
<evidence type="ECO:0000256" key="8">
    <source>
        <dbReference type="ARBA" id="ARBA00023242"/>
    </source>
</evidence>
<evidence type="ECO:0000256" key="7">
    <source>
        <dbReference type="ARBA" id="ARBA00022990"/>
    </source>
</evidence>
<dbReference type="Proteomes" id="UP001066276">
    <property type="component" value="Chromosome 4_1"/>
</dbReference>
<feature type="domain" description="RRM" evidence="15">
    <location>
        <begin position="49"/>
        <end position="120"/>
    </location>
</feature>
<sequence>MAAAVACGAAAPPHYPPPPAPPERWGGGLDPEEISNRLQKTRWELCNRRKILIRNLPQDCSSQEVHKLLNDYERKYCYVDRNKGTAFVTLLDGEQAQDAIQKFHGSLLRDKEISVQLQPTDALLCVTNLPPSFTLQEFEELVRSYGNIERCFLVYNEVTGHSKGYGFVEYMKKDYAARARQELIGKQLQGFTLFAQWMDINQLTPCLIHSKCLCVDKLPKEYGDSEELTQIFSNLHPPVFCQLAKDEGSSFGGFAVIEYDTVEQAEEVIGATDGMIIGGHTVQISFCAPGSPGRSTLAARIAAQGMAPSNKKGLLPEPNPMEILKSLNNPAVMQMLLQPQLRAMGGKYGMGASSILPQFLNASINPALLQLSKAHQKSSLGSPAVLLQNISHLQMAQQQLLKLKSTQTINNKPGLLGEAPTALLQSGLGIGPGQPVTDLAHLGETQKGNATPSAIQATKMGILPCFINQHGGAPLISGLPQEKQSSKLGFPEGSLQGSKAFQNFQNAATRSLLGEHNRQAPSKASNPSSGGSLLGEPPRDFRLSTNPFLNLSSVLTNSSLSTVASSRNHNAEHNTKIIGNAVDSPIPPGSTSHGAIENYYSQQYGDYTQEGAQQWYSQFPSTYDGSQEQQYEHQNANKELCPPGSDEYYNQVPTTAAYGDYNTYLHVMPSYYTGSQETYQPQAILQSSLQSASQNPLLMTTVRNEKRGSSYLLPTPESFPVGFADQQSQDGGENYADNFKRKRVF</sequence>
<evidence type="ECO:0000256" key="1">
    <source>
        <dbReference type="ARBA" id="ARBA00004123"/>
    </source>
</evidence>
<feature type="domain" description="RRM" evidence="15">
    <location>
        <begin position="122"/>
        <end position="200"/>
    </location>
</feature>
<evidence type="ECO:0000259" key="15">
    <source>
        <dbReference type="PROSITE" id="PS50102"/>
    </source>
</evidence>
<dbReference type="Gene3D" id="3.30.70.330">
    <property type="match status" value="3"/>
</dbReference>
<dbReference type="SMART" id="SM00360">
    <property type="entry name" value="RRM"/>
    <property type="match status" value="3"/>
</dbReference>
<feature type="domain" description="RRM" evidence="15">
    <location>
        <begin position="211"/>
        <end position="289"/>
    </location>
</feature>
<comment type="subcellular location">
    <subcellularLocation>
        <location evidence="2">Cytoplasm</location>
    </subcellularLocation>
    <subcellularLocation>
        <location evidence="1">Nucleus</location>
    </subcellularLocation>
</comment>
<dbReference type="InterPro" id="IPR035979">
    <property type="entry name" value="RBD_domain_sf"/>
</dbReference>
<evidence type="ECO:0000256" key="14">
    <source>
        <dbReference type="SAM" id="MobiDB-lite"/>
    </source>
</evidence>
<dbReference type="PANTHER" id="PTHR48025:SF1">
    <property type="entry name" value="RRM DOMAIN-CONTAINING PROTEIN"/>
    <property type="match status" value="1"/>
</dbReference>
<proteinExistence type="predicted"/>
<comment type="caution">
    <text evidence="16">The sequence shown here is derived from an EMBL/GenBank/DDBJ whole genome shotgun (WGS) entry which is preliminary data.</text>
</comment>
<dbReference type="EMBL" id="JANPWB010000007">
    <property type="protein sequence ID" value="KAJ1170586.1"/>
    <property type="molecule type" value="Genomic_DNA"/>
</dbReference>
<evidence type="ECO:0000256" key="3">
    <source>
        <dbReference type="ARBA" id="ARBA00022490"/>
    </source>
</evidence>
<dbReference type="AlphaFoldDB" id="A0AAV7T2U7"/>
<comment type="subunit">
    <text evidence="10">Interacts with PTBP1, RAVER2, VCL and ACTN1. Part of a complex containing RAVER1, VCL and ACTN1.</text>
</comment>
<keyword evidence="6 13" id="KW-0694">RNA-binding</keyword>
<dbReference type="InterPro" id="IPR012677">
    <property type="entry name" value="Nucleotide-bd_a/b_plait_sf"/>
</dbReference>
<dbReference type="GO" id="GO:0005737">
    <property type="term" value="C:cytoplasm"/>
    <property type="evidence" value="ECO:0007669"/>
    <property type="project" value="UniProtKB-SubCell"/>
</dbReference>
<dbReference type="GO" id="GO:0003729">
    <property type="term" value="F:mRNA binding"/>
    <property type="evidence" value="ECO:0007669"/>
    <property type="project" value="TreeGrafter"/>
</dbReference>
<evidence type="ECO:0000256" key="4">
    <source>
        <dbReference type="ARBA" id="ARBA00022553"/>
    </source>
</evidence>
<evidence type="ECO:0000256" key="11">
    <source>
        <dbReference type="ARBA" id="ARBA00072395"/>
    </source>
</evidence>
<feature type="compositionally biased region" description="Pro residues" evidence="14">
    <location>
        <begin position="13"/>
        <end position="22"/>
    </location>
</feature>
<evidence type="ECO:0000256" key="12">
    <source>
        <dbReference type="ARBA" id="ARBA00076009"/>
    </source>
</evidence>
<evidence type="ECO:0000256" key="6">
    <source>
        <dbReference type="ARBA" id="ARBA00022884"/>
    </source>
</evidence>
<keyword evidence="7" id="KW-0007">Acetylation</keyword>
<evidence type="ECO:0000256" key="10">
    <source>
        <dbReference type="ARBA" id="ARBA00066243"/>
    </source>
</evidence>
<dbReference type="FunFam" id="3.30.70.330:FF:000100">
    <property type="entry name" value="Putative ribonucleoprotein PTB-binding 1"/>
    <property type="match status" value="1"/>
</dbReference>
<evidence type="ECO:0000256" key="9">
    <source>
        <dbReference type="ARBA" id="ARBA00058259"/>
    </source>
</evidence>
<keyword evidence="3" id="KW-0963">Cytoplasm</keyword>
<dbReference type="PROSITE" id="PS50102">
    <property type="entry name" value="RRM"/>
    <property type="match status" value="3"/>
</dbReference>
<dbReference type="FunFam" id="3.30.70.330:FF:000125">
    <property type="entry name" value="Putative ribonucleoprotein PTB-binding 1"/>
    <property type="match status" value="1"/>
</dbReference>
<comment type="function">
    <text evidence="9">Cooperates with PTBP1 to modulate regulated alternative splicing events. Promotes exon skipping. Cooperates with PTBP1 to modulate switching between mutually exclusive exons during maturation of the TPM1 pre-mRNA.</text>
</comment>
<dbReference type="Pfam" id="PF00076">
    <property type="entry name" value="RRM_1"/>
    <property type="match status" value="3"/>
</dbReference>
<feature type="region of interest" description="Disordered" evidence="14">
    <location>
        <begin position="6"/>
        <end position="27"/>
    </location>
</feature>
<dbReference type="InterPro" id="IPR000504">
    <property type="entry name" value="RRM_dom"/>
</dbReference>
<evidence type="ECO:0000256" key="2">
    <source>
        <dbReference type="ARBA" id="ARBA00004496"/>
    </source>
</evidence>
<keyword evidence="17" id="KW-1185">Reference proteome</keyword>
<keyword evidence="8" id="KW-0539">Nucleus</keyword>
<evidence type="ECO:0000256" key="5">
    <source>
        <dbReference type="ARBA" id="ARBA00022737"/>
    </source>
</evidence>
<feature type="region of interest" description="Disordered" evidence="14">
    <location>
        <begin position="516"/>
        <end position="541"/>
    </location>
</feature>
<feature type="region of interest" description="Disordered" evidence="14">
    <location>
        <begin position="476"/>
        <end position="496"/>
    </location>
</feature>
<reference evidence="16" key="1">
    <citation type="journal article" date="2022" name="bioRxiv">
        <title>Sequencing and chromosome-scale assembly of the giantPleurodeles waltlgenome.</title>
        <authorList>
            <person name="Brown T."/>
            <person name="Elewa A."/>
            <person name="Iarovenko S."/>
            <person name="Subramanian E."/>
            <person name="Araus A.J."/>
            <person name="Petzold A."/>
            <person name="Susuki M."/>
            <person name="Suzuki K.-i.T."/>
            <person name="Hayashi T."/>
            <person name="Toyoda A."/>
            <person name="Oliveira C."/>
            <person name="Osipova E."/>
            <person name="Leigh N.D."/>
            <person name="Simon A."/>
            <person name="Yun M.H."/>
        </authorList>
    </citation>
    <scope>NUCLEOTIDE SEQUENCE</scope>
    <source>
        <strain evidence="16">20211129_DDA</strain>
        <tissue evidence="16">Liver</tissue>
    </source>
</reference>
<dbReference type="InterPro" id="IPR050502">
    <property type="entry name" value="Euk_RNA-bind_prot"/>
</dbReference>
<dbReference type="PANTHER" id="PTHR48025">
    <property type="entry name" value="OS02G0815200 PROTEIN"/>
    <property type="match status" value="1"/>
</dbReference>
<name>A0AAV7T2U7_PLEWA</name>
<accession>A0AAV7T2U7</accession>
<organism evidence="16 17">
    <name type="scientific">Pleurodeles waltl</name>
    <name type="common">Iberian ribbed newt</name>
    <dbReference type="NCBI Taxonomy" id="8319"/>
    <lineage>
        <taxon>Eukaryota</taxon>
        <taxon>Metazoa</taxon>
        <taxon>Chordata</taxon>
        <taxon>Craniata</taxon>
        <taxon>Vertebrata</taxon>
        <taxon>Euteleostomi</taxon>
        <taxon>Amphibia</taxon>
        <taxon>Batrachia</taxon>
        <taxon>Caudata</taxon>
        <taxon>Salamandroidea</taxon>
        <taxon>Salamandridae</taxon>
        <taxon>Pleurodelinae</taxon>
        <taxon>Pleurodeles</taxon>
    </lineage>
</organism>
<keyword evidence="4" id="KW-0597">Phosphoprotein</keyword>
<dbReference type="SUPFAM" id="SSF54928">
    <property type="entry name" value="RNA-binding domain, RBD"/>
    <property type="match status" value="2"/>
</dbReference>
<evidence type="ECO:0000313" key="16">
    <source>
        <dbReference type="EMBL" id="KAJ1170586.1"/>
    </source>
</evidence>